<dbReference type="OrthoDB" id="9804551at2"/>
<organism evidence="4 5">
    <name type="scientific">Halobacillus litoralis</name>
    <dbReference type="NCBI Taxonomy" id="45668"/>
    <lineage>
        <taxon>Bacteria</taxon>
        <taxon>Bacillati</taxon>
        <taxon>Bacillota</taxon>
        <taxon>Bacilli</taxon>
        <taxon>Bacillales</taxon>
        <taxon>Bacillaceae</taxon>
        <taxon>Halobacillus</taxon>
    </lineage>
</organism>
<comment type="caution">
    <text evidence="4">The sequence shown here is derived from an EMBL/GenBank/DDBJ whole genome shotgun (WGS) entry which is preliminary data.</text>
</comment>
<protein>
    <submittedName>
        <fullName evidence="4">Acyl carrier protein</fullName>
    </submittedName>
</protein>
<proteinExistence type="predicted"/>
<feature type="domain" description="Carrier" evidence="3">
    <location>
        <begin position="11"/>
        <end position="60"/>
    </location>
</feature>
<keyword evidence="2" id="KW-0597">Phosphoprotein</keyword>
<evidence type="ECO:0000256" key="2">
    <source>
        <dbReference type="ARBA" id="ARBA00022553"/>
    </source>
</evidence>
<dbReference type="InterPro" id="IPR036736">
    <property type="entry name" value="ACP-like_sf"/>
</dbReference>
<evidence type="ECO:0000259" key="3">
    <source>
        <dbReference type="Pfam" id="PF00550"/>
    </source>
</evidence>
<reference evidence="4 5" key="1">
    <citation type="submission" date="2019-11" db="EMBL/GenBank/DDBJ databases">
        <title>Genome sequences of 17 halophilic strains isolated from different environments.</title>
        <authorList>
            <person name="Furrow R.E."/>
        </authorList>
    </citation>
    <scope>NUCLEOTIDE SEQUENCE [LARGE SCALE GENOMIC DNA]</scope>
    <source>
        <strain evidence="4 5">22511_23_Filter</strain>
    </source>
</reference>
<dbReference type="Gene3D" id="1.10.1200.10">
    <property type="entry name" value="ACP-like"/>
    <property type="match status" value="1"/>
</dbReference>
<dbReference type="EMBL" id="WMET01000005">
    <property type="protein sequence ID" value="MYL21512.1"/>
    <property type="molecule type" value="Genomic_DNA"/>
</dbReference>
<evidence type="ECO:0000256" key="1">
    <source>
        <dbReference type="ARBA" id="ARBA00022450"/>
    </source>
</evidence>
<keyword evidence="1" id="KW-0596">Phosphopantetheine</keyword>
<dbReference type="AlphaFoldDB" id="A0A845DYW8"/>
<dbReference type="InterPro" id="IPR009081">
    <property type="entry name" value="PP-bd_ACP"/>
</dbReference>
<gene>
    <name evidence="4" type="ORF">GLW04_16530</name>
</gene>
<name>A0A845DYW8_9BACI</name>
<dbReference type="Pfam" id="PF00550">
    <property type="entry name" value="PP-binding"/>
    <property type="match status" value="1"/>
</dbReference>
<evidence type="ECO:0000313" key="4">
    <source>
        <dbReference type="EMBL" id="MYL21512.1"/>
    </source>
</evidence>
<evidence type="ECO:0000313" key="5">
    <source>
        <dbReference type="Proteomes" id="UP000460949"/>
    </source>
</evidence>
<accession>A0A845DYW8</accession>
<dbReference type="InterPro" id="IPR006162">
    <property type="entry name" value="Ppantetheine_attach_site"/>
</dbReference>
<dbReference type="PROSITE" id="PS00012">
    <property type="entry name" value="PHOSPHOPANTETHEINE"/>
    <property type="match status" value="1"/>
</dbReference>
<dbReference type="SUPFAM" id="SSF47336">
    <property type="entry name" value="ACP-like"/>
    <property type="match status" value="1"/>
</dbReference>
<sequence>MDMFQDNGLSAPDRLDPDLHLRDDLNMDSLMLAELTVRVESEFSVDIFEDGLVETIGDVVKKIEGHQQS</sequence>
<dbReference type="Proteomes" id="UP000460949">
    <property type="component" value="Unassembled WGS sequence"/>
</dbReference>